<dbReference type="PANTHER" id="PTHR41260">
    <property type="entry name" value="PROTEIN ECSC"/>
    <property type="match status" value="1"/>
</dbReference>
<dbReference type="RefSeq" id="WP_141616046.1">
    <property type="nucleotide sequence ID" value="NZ_CP041253.1"/>
</dbReference>
<accession>A0A514CLW7</accession>
<gene>
    <name evidence="1" type="ORF">FKX85_17960</name>
</gene>
<organism evidence="1 2">
    <name type="scientific">Echinicola soli</name>
    <dbReference type="NCBI Taxonomy" id="2591634"/>
    <lineage>
        <taxon>Bacteria</taxon>
        <taxon>Pseudomonadati</taxon>
        <taxon>Bacteroidota</taxon>
        <taxon>Cytophagia</taxon>
        <taxon>Cytophagales</taxon>
        <taxon>Cyclobacteriaceae</taxon>
        <taxon>Echinicola</taxon>
    </lineage>
</organism>
<dbReference type="AlphaFoldDB" id="A0A514CLW7"/>
<name>A0A514CLW7_9BACT</name>
<dbReference type="OrthoDB" id="1705901at2"/>
<evidence type="ECO:0000313" key="2">
    <source>
        <dbReference type="Proteomes" id="UP000316614"/>
    </source>
</evidence>
<dbReference type="Proteomes" id="UP000316614">
    <property type="component" value="Chromosome"/>
</dbReference>
<dbReference type="EMBL" id="CP041253">
    <property type="protein sequence ID" value="QDH80825.1"/>
    <property type="molecule type" value="Genomic_DNA"/>
</dbReference>
<dbReference type="Pfam" id="PF12787">
    <property type="entry name" value="EcsC"/>
    <property type="match status" value="1"/>
</dbReference>
<dbReference type="PANTHER" id="PTHR41260:SF1">
    <property type="entry name" value="PROTEIN ECSC"/>
    <property type="match status" value="1"/>
</dbReference>
<dbReference type="KEGG" id="echi:FKX85_17960"/>
<reference evidence="1 2" key="1">
    <citation type="submission" date="2019-06" db="EMBL/GenBank/DDBJ databases">
        <title>Echinicola alkalisoli sp. nov. isolated from saline soil.</title>
        <authorList>
            <person name="Sun J.-Q."/>
            <person name="Xu L."/>
        </authorList>
    </citation>
    <scope>NUCLEOTIDE SEQUENCE [LARGE SCALE GENOMIC DNA]</scope>
    <source>
        <strain evidence="1 2">LN3S3</strain>
    </source>
</reference>
<sequence length="244" mass="28166">MLLYEEIAFYEMIAWLQKMKKSPSLMNRMAKGVQHRINNIIPEKVHQAITYAIEKMVKGVLYGSSYINASVPREVSFEKREGKVKNKIKWYKSTASVEGAVTGAGGILMGFADFPAFLTIKMKMMFEVASLYGHDVKDFRERLFILHVFQLAFCSQKKRNELIGIIENWNNHKESLPVKEDGFDWRSFQIEYRDYMDLAKLAQLIPVIGAGVGAVANWQLSDHLGKTAMQCYRLRYFDRKGMLE</sequence>
<dbReference type="InterPro" id="IPR024787">
    <property type="entry name" value="EcsC"/>
</dbReference>
<keyword evidence="2" id="KW-1185">Reference proteome</keyword>
<evidence type="ECO:0000313" key="1">
    <source>
        <dbReference type="EMBL" id="QDH80825.1"/>
    </source>
</evidence>
<proteinExistence type="predicted"/>
<protein>
    <submittedName>
        <fullName evidence="1">EcsC family protein</fullName>
    </submittedName>
</protein>